<dbReference type="AlphaFoldDB" id="A0A948WVK4"/>
<dbReference type="Proteomes" id="UP000783796">
    <property type="component" value="Unassembled WGS sequence"/>
</dbReference>
<accession>A0A948WVK4</accession>
<sequence>MEQILKTEIVGILNAIQRGNAPVMSANESIPEYVETSEQKFDLVDSKDGIPIRAFETGTAHYINGEENNTYNLKIICYDDFIHKFTFDDGNGHAHVSRLKDGVRVADL</sequence>
<evidence type="ECO:0000313" key="2">
    <source>
        <dbReference type="Proteomes" id="UP000783796"/>
    </source>
</evidence>
<reference evidence="1" key="1">
    <citation type="journal article" date="2021" name="PeerJ">
        <title>Extensive microbial diversity within the chicken gut microbiome revealed by metagenomics and culture.</title>
        <authorList>
            <person name="Gilroy R."/>
            <person name="Ravi A."/>
            <person name="Getino M."/>
            <person name="Pursley I."/>
            <person name="Horton D.L."/>
            <person name="Alikhan N.F."/>
            <person name="Baker D."/>
            <person name="Gharbi K."/>
            <person name="Hall N."/>
            <person name="Watson M."/>
            <person name="Adriaenssens E.M."/>
            <person name="Foster-Nyarko E."/>
            <person name="Jarju S."/>
            <person name="Secka A."/>
            <person name="Antonio M."/>
            <person name="Oren A."/>
            <person name="Chaudhuri R.R."/>
            <person name="La Ragione R."/>
            <person name="Hildebrand F."/>
            <person name="Pallen M.J."/>
        </authorList>
    </citation>
    <scope>NUCLEOTIDE SEQUENCE</scope>
    <source>
        <strain evidence="1">G4-2901</strain>
    </source>
</reference>
<reference evidence="1" key="2">
    <citation type="submission" date="2021-04" db="EMBL/GenBank/DDBJ databases">
        <authorList>
            <person name="Gilroy R."/>
        </authorList>
    </citation>
    <scope>NUCLEOTIDE SEQUENCE</scope>
    <source>
        <strain evidence="1">G4-2901</strain>
    </source>
</reference>
<name>A0A948WVK4_9BACT</name>
<comment type="caution">
    <text evidence="1">The sequence shown here is derived from an EMBL/GenBank/DDBJ whole genome shotgun (WGS) entry which is preliminary data.</text>
</comment>
<protein>
    <submittedName>
        <fullName evidence="1">Uncharacterized protein</fullName>
    </submittedName>
</protein>
<evidence type="ECO:0000313" key="1">
    <source>
        <dbReference type="EMBL" id="MBU3837987.1"/>
    </source>
</evidence>
<proteinExistence type="predicted"/>
<organism evidence="1 2">
    <name type="scientific">Candidatus Phocaeicola faecigallinarum</name>
    <dbReference type="NCBI Taxonomy" id="2838732"/>
    <lineage>
        <taxon>Bacteria</taxon>
        <taxon>Pseudomonadati</taxon>
        <taxon>Bacteroidota</taxon>
        <taxon>Bacteroidia</taxon>
        <taxon>Bacteroidales</taxon>
        <taxon>Bacteroidaceae</taxon>
        <taxon>Phocaeicola</taxon>
    </lineage>
</organism>
<dbReference type="EMBL" id="JAHLFW010000059">
    <property type="protein sequence ID" value="MBU3837987.1"/>
    <property type="molecule type" value="Genomic_DNA"/>
</dbReference>
<gene>
    <name evidence="1" type="ORF">H9777_06670</name>
</gene>